<accession>A0A078HVM5</accession>
<keyword evidence="1" id="KW-0489">Methyltransferase</keyword>
<evidence type="ECO:0000256" key="2">
    <source>
        <dbReference type="ARBA" id="ARBA00022679"/>
    </source>
</evidence>
<gene>
    <name evidence="5" type="primary">BnaC02g13750D</name>
    <name evidence="5" type="ORF">GSBRNA2T00073658001</name>
</gene>
<dbReference type="Gramene" id="CDY41781">
    <property type="protein sequence ID" value="CDY41781"/>
    <property type="gene ID" value="GSBRNA2T00073658001"/>
</dbReference>
<evidence type="ECO:0000256" key="1">
    <source>
        <dbReference type="ARBA" id="ARBA00022603"/>
    </source>
</evidence>
<dbReference type="PaxDb" id="3708-A0A078HVM5"/>
<dbReference type="EMBL" id="LK032506">
    <property type="protein sequence ID" value="CDY41781.1"/>
    <property type="molecule type" value="Genomic_DNA"/>
</dbReference>
<dbReference type="AlphaFoldDB" id="A0A078HVM5"/>
<dbReference type="PROSITE" id="PS51683">
    <property type="entry name" value="SAM_OMT_II"/>
    <property type="match status" value="1"/>
</dbReference>
<dbReference type="Pfam" id="PF00891">
    <property type="entry name" value="Methyltransf_2"/>
    <property type="match status" value="1"/>
</dbReference>
<dbReference type="PANTHER" id="PTHR11746">
    <property type="entry name" value="O-METHYLTRANSFERASE"/>
    <property type="match status" value="1"/>
</dbReference>
<dbReference type="InterPro" id="IPR029063">
    <property type="entry name" value="SAM-dependent_MTases_sf"/>
</dbReference>
<dbReference type="InterPro" id="IPR016461">
    <property type="entry name" value="COMT-like"/>
</dbReference>
<name>A0A078HVM5_BRANA</name>
<evidence type="ECO:0000256" key="3">
    <source>
        <dbReference type="ARBA" id="ARBA00022691"/>
    </source>
</evidence>
<dbReference type="STRING" id="3708.A0A078HVM5"/>
<keyword evidence="3" id="KW-0949">S-adenosyl-L-methionine</keyword>
<dbReference type="SUPFAM" id="SSF53335">
    <property type="entry name" value="S-adenosyl-L-methionine-dependent methyltransferases"/>
    <property type="match status" value="1"/>
</dbReference>
<keyword evidence="6" id="KW-1185">Reference proteome</keyword>
<dbReference type="Gene3D" id="3.40.50.150">
    <property type="entry name" value="Vaccinia Virus protein VP39"/>
    <property type="match status" value="1"/>
</dbReference>
<dbReference type="Proteomes" id="UP000028999">
    <property type="component" value="Unassembled WGS sequence"/>
</dbReference>
<organism evidence="5 6">
    <name type="scientific">Brassica napus</name>
    <name type="common">Rape</name>
    <dbReference type="NCBI Taxonomy" id="3708"/>
    <lineage>
        <taxon>Eukaryota</taxon>
        <taxon>Viridiplantae</taxon>
        <taxon>Streptophyta</taxon>
        <taxon>Embryophyta</taxon>
        <taxon>Tracheophyta</taxon>
        <taxon>Spermatophyta</taxon>
        <taxon>Magnoliopsida</taxon>
        <taxon>eudicotyledons</taxon>
        <taxon>Gunneridae</taxon>
        <taxon>Pentapetalae</taxon>
        <taxon>rosids</taxon>
        <taxon>malvids</taxon>
        <taxon>Brassicales</taxon>
        <taxon>Brassicaceae</taxon>
        <taxon>Brassiceae</taxon>
        <taxon>Brassica</taxon>
    </lineage>
</organism>
<dbReference type="GO" id="GO:0008171">
    <property type="term" value="F:O-methyltransferase activity"/>
    <property type="evidence" value="ECO:0007669"/>
    <property type="project" value="InterPro"/>
</dbReference>
<feature type="domain" description="O-methyltransferase C-terminal" evidence="4">
    <location>
        <begin position="1"/>
        <end position="67"/>
    </location>
</feature>
<protein>
    <submittedName>
        <fullName evidence="5">BnaC02g13750D protein</fullName>
    </submittedName>
</protein>
<reference evidence="5 6" key="1">
    <citation type="journal article" date="2014" name="Science">
        <title>Plant genetics. Early allopolyploid evolution in the post-Neolithic Brassica napus oilseed genome.</title>
        <authorList>
            <person name="Chalhoub B."/>
            <person name="Denoeud F."/>
            <person name="Liu S."/>
            <person name="Parkin I.A."/>
            <person name="Tang H."/>
            <person name="Wang X."/>
            <person name="Chiquet J."/>
            <person name="Belcram H."/>
            <person name="Tong C."/>
            <person name="Samans B."/>
            <person name="Correa M."/>
            <person name="Da Silva C."/>
            <person name="Just J."/>
            <person name="Falentin C."/>
            <person name="Koh C.S."/>
            <person name="Le Clainche I."/>
            <person name="Bernard M."/>
            <person name="Bento P."/>
            <person name="Noel B."/>
            <person name="Labadie K."/>
            <person name="Alberti A."/>
            <person name="Charles M."/>
            <person name="Arnaud D."/>
            <person name="Guo H."/>
            <person name="Daviaud C."/>
            <person name="Alamery S."/>
            <person name="Jabbari K."/>
            <person name="Zhao M."/>
            <person name="Edger P.P."/>
            <person name="Chelaifa H."/>
            <person name="Tack D."/>
            <person name="Lassalle G."/>
            <person name="Mestiri I."/>
            <person name="Schnel N."/>
            <person name="Le Paslier M.C."/>
            <person name="Fan G."/>
            <person name="Renault V."/>
            <person name="Bayer P.E."/>
            <person name="Golicz A.A."/>
            <person name="Manoli S."/>
            <person name="Lee T.H."/>
            <person name="Thi V.H."/>
            <person name="Chalabi S."/>
            <person name="Hu Q."/>
            <person name="Fan C."/>
            <person name="Tollenaere R."/>
            <person name="Lu Y."/>
            <person name="Battail C."/>
            <person name="Shen J."/>
            <person name="Sidebottom C.H."/>
            <person name="Wang X."/>
            <person name="Canaguier A."/>
            <person name="Chauveau A."/>
            <person name="Berard A."/>
            <person name="Deniot G."/>
            <person name="Guan M."/>
            <person name="Liu Z."/>
            <person name="Sun F."/>
            <person name="Lim Y.P."/>
            <person name="Lyons E."/>
            <person name="Town C.D."/>
            <person name="Bancroft I."/>
            <person name="Wang X."/>
            <person name="Meng J."/>
            <person name="Ma J."/>
            <person name="Pires J.C."/>
            <person name="King G.J."/>
            <person name="Brunel D."/>
            <person name="Delourme R."/>
            <person name="Renard M."/>
            <person name="Aury J.M."/>
            <person name="Adams K.L."/>
            <person name="Batley J."/>
            <person name="Snowdon R.J."/>
            <person name="Tost J."/>
            <person name="Edwards D."/>
            <person name="Zhou Y."/>
            <person name="Hua W."/>
            <person name="Sharpe A.G."/>
            <person name="Paterson A.H."/>
            <person name="Guan C."/>
            <person name="Wincker P."/>
        </authorList>
    </citation>
    <scope>NUCLEOTIDE SEQUENCE [LARGE SCALE GENOMIC DNA]</scope>
    <source>
        <strain evidence="6">cv. Darmor-bzh</strain>
    </source>
</reference>
<sequence length="87" mass="9926">MFKSVPEGDAIFMKWICHDWSDNKCVQLLQNCYKALQENGKVILAECLLPETIDTTSLLTKQISMSIALCWLTILEVKNGPRKSSRH</sequence>
<keyword evidence="2" id="KW-0808">Transferase</keyword>
<evidence type="ECO:0000259" key="4">
    <source>
        <dbReference type="Pfam" id="PF00891"/>
    </source>
</evidence>
<evidence type="ECO:0000313" key="6">
    <source>
        <dbReference type="Proteomes" id="UP000028999"/>
    </source>
</evidence>
<proteinExistence type="predicted"/>
<evidence type="ECO:0000313" key="5">
    <source>
        <dbReference type="EMBL" id="CDY41781.1"/>
    </source>
</evidence>
<dbReference type="InterPro" id="IPR001077">
    <property type="entry name" value="COMT_C"/>
</dbReference>
<dbReference type="GO" id="GO:0032259">
    <property type="term" value="P:methylation"/>
    <property type="evidence" value="ECO:0007669"/>
    <property type="project" value="UniProtKB-KW"/>
</dbReference>